<keyword evidence="2" id="KW-1185">Reference proteome</keyword>
<organism evidence="2 3">
    <name type="scientific">Globodera pallida</name>
    <name type="common">Potato cyst nematode worm</name>
    <name type="synonym">Heterodera pallida</name>
    <dbReference type="NCBI Taxonomy" id="36090"/>
    <lineage>
        <taxon>Eukaryota</taxon>
        <taxon>Metazoa</taxon>
        <taxon>Ecdysozoa</taxon>
        <taxon>Nematoda</taxon>
        <taxon>Chromadorea</taxon>
        <taxon>Rhabditida</taxon>
        <taxon>Tylenchina</taxon>
        <taxon>Tylenchomorpha</taxon>
        <taxon>Tylenchoidea</taxon>
        <taxon>Heteroderidae</taxon>
        <taxon>Heteroderinae</taxon>
        <taxon>Globodera</taxon>
    </lineage>
</organism>
<evidence type="ECO:0000313" key="3">
    <source>
        <dbReference type="WBParaSite" id="GPLIN_000203600"/>
    </source>
</evidence>
<reference evidence="2" key="2">
    <citation type="submission" date="2014-05" db="EMBL/GenBank/DDBJ databases">
        <title>The genome and life-stage specific transcriptomes of Globodera pallida elucidate key aspects of plant parasitism by a cyst nematode.</title>
        <authorList>
            <person name="Cotton J.A."/>
            <person name="Lilley C.J."/>
            <person name="Jones L.M."/>
            <person name="Kikuchi T."/>
            <person name="Reid A.J."/>
            <person name="Thorpe P."/>
            <person name="Tsai I.J."/>
            <person name="Beasley H."/>
            <person name="Blok V."/>
            <person name="Cock P.J.A."/>
            <person name="Van den Akker S.E."/>
            <person name="Holroyd N."/>
            <person name="Hunt M."/>
            <person name="Mantelin S."/>
            <person name="Naghra H."/>
            <person name="Pain A."/>
            <person name="Palomares-Rius J.E."/>
            <person name="Zarowiecki M."/>
            <person name="Berriman M."/>
            <person name="Jones J.T."/>
            <person name="Urwin P.E."/>
        </authorList>
    </citation>
    <scope>NUCLEOTIDE SEQUENCE [LARGE SCALE GENOMIC DNA]</scope>
    <source>
        <strain evidence="2">Lindley</strain>
    </source>
</reference>
<name>A0A183BN50_GLOPA</name>
<feature type="chain" id="PRO_5008146401" evidence="1">
    <location>
        <begin position="22"/>
        <end position="190"/>
    </location>
</feature>
<dbReference type="AlphaFoldDB" id="A0A183BN50"/>
<protein>
    <submittedName>
        <fullName evidence="3">Secreted protein</fullName>
    </submittedName>
</protein>
<dbReference type="WBParaSite" id="GPLIN_000203600">
    <property type="protein sequence ID" value="GPLIN_000203600"/>
    <property type="gene ID" value="GPLIN_000203600"/>
</dbReference>
<dbReference type="Proteomes" id="UP000050741">
    <property type="component" value="Unassembled WGS sequence"/>
</dbReference>
<reference evidence="2" key="1">
    <citation type="submission" date="2013-12" db="EMBL/GenBank/DDBJ databases">
        <authorList>
            <person name="Aslett M."/>
        </authorList>
    </citation>
    <scope>NUCLEOTIDE SEQUENCE [LARGE SCALE GENOMIC DNA]</scope>
    <source>
        <strain evidence="2">Lindley</strain>
    </source>
</reference>
<sequence length="190" mass="21646">MLFANLLWLVCLGWERWYCRGDDQLFHTLFHDTTKEEMYLTNFEQELDCGTDPLGVAGKFEWTIGCFGVFPISASTRSSVVDHRKKKYSGAFVSSRALVGGGGAVVCDHRWRGVQWDELLLHVRVRSEDLRNLGLRCGTVRVLSDSRAFRKCLKLFDVLCAYNSRFCGCMVDELSPDSASPQKVEITYKK</sequence>
<accession>A0A183BN50</accession>
<evidence type="ECO:0000256" key="1">
    <source>
        <dbReference type="SAM" id="SignalP"/>
    </source>
</evidence>
<proteinExistence type="predicted"/>
<keyword evidence="1" id="KW-0732">Signal</keyword>
<evidence type="ECO:0000313" key="2">
    <source>
        <dbReference type="Proteomes" id="UP000050741"/>
    </source>
</evidence>
<feature type="signal peptide" evidence="1">
    <location>
        <begin position="1"/>
        <end position="21"/>
    </location>
</feature>
<reference evidence="3" key="3">
    <citation type="submission" date="2016-06" db="UniProtKB">
        <authorList>
            <consortium name="WormBaseParasite"/>
        </authorList>
    </citation>
    <scope>IDENTIFICATION</scope>
</reference>